<dbReference type="SUPFAM" id="SSF56752">
    <property type="entry name" value="D-aminoacid aminotransferase-like PLP-dependent enzymes"/>
    <property type="match status" value="1"/>
</dbReference>
<keyword evidence="3" id="KW-0663">Pyridoxal phosphate</keyword>
<evidence type="ECO:0000256" key="1">
    <source>
        <dbReference type="ARBA" id="ARBA00001933"/>
    </source>
</evidence>
<comment type="cofactor">
    <cofactor evidence="1">
        <name>pyridoxal 5'-phosphate</name>
        <dbReference type="ChEBI" id="CHEBI:597326"/>
    </cofactor>
</comment>
<keyword evidence="4" id="KW-0032">Aminotransferase</keyword>
<dbReference type="InterPro" id="IPR043131">
    <property type="entry name" value="BCAT-like_N"/>
</dbReference>
<keyword evidence="5" id="KW-1185">Reference proteome</keyword>
<name>A0ABS8WUV4_DATST</name>
<dbReference type="PANTHER" id="PTHR42825:SF12">
    <property type="entry name" value="BRANCHED-CHAIN-AMINO-ACID AMINOTRANSFERASE 2, CHLOROPLASTIC-LIKE"/>
    <property type="match status" value="1"/>
</dbReference>
<accession>A0ABS8WUV4</accession>
<comment type="caution">
    <text evidence="4">The sequence shown here is derived from an EMBL/GenBank/DDBJ whole genome shotgun (WGS) entry which is preliminary data.</text>
</comment>
<evidence type="ECO:0000313" key="5">
    <source>
        <dbReference type="Proteomes" id="UP000823775"/>
    </source>
</evidence>
<dbReference type="GO" id="GO:0008483">
    <property type="term" value="F:transaminase activity"/>
    <property type="evidence" value="ECO:0007669"/>
    <property type="project" value="UniProtKB-KW"/>
</dbReference>
<dbReference type="EMBL" id="JACEIK010011779">
    <property type="protein sequence ID" value="MCE3215870.1"/>
    <property type="molecule type" value="Genomic_DNA"/>
</dbReference>
<evidence type="ECO:0000313" key="4">
    <source>
        <dbReference type="EMBL" id="MCE3215870.1"/>
    </source>
</evidence>
<organism evidence="4 5">
    <name type="scientific">Datura stramonium</name>
    <name type="common">Jimsonweed</name>
    <name type="synonym">Common thornapple</name>
    <dbReference type="NCBI Taxonomy" id="4076"/>
    <lineage>
        <taxon>Eukaryota</taxon>
        <taxon>Viridiplantae</taxon>
        <taxon>Streptophyta</taxon>
        <taxon>Embryophyta</taxon>
        <taxon>Tracheophyta</taxon>
        <taxon>Spermatophyta</taxon>
        <taxon>Magnoliopsida</taxon>
        <taxon>eudicotyledons</taxon>
        <taxon>Gunneridae</taxon>
        <taxon>Pentapetalae</taxon>
        <taxon>asterids</taxon>
        <taxon>lamiids</taxon>
        <taxon>Solanales</taxon>
        <taxon>Solanaceae</taxon>
        <taxon>Solanoideae</taxon>
        <taxon>Datureae</taxon>
        <taxon>Datura</taxon>
    </lineage>
</organism>
<evidence type="ECO:0000256" key="2">
    <source>
        <dbReference type="ARBA" id="ARBA00009320"/>
    </source>
</evidence>
<evidence type="ECO:0000256" key="3">
    <source>
        <dbReference type="ARBA" id="ARBA00022898"/>
    </source>
</evidence>
<dbReference type="PANTHER" id="PTHR42825">
    <property type="entry name" value="AMINO ACID AMINOTRANSFERASE"/>
    <property type="match status" value="1"/>
</dbReference>
<dbReference type="Proteomes" id="UP000823775">
    <property type="component" value="Unassembled WGS sequence"/>
</dbReference>
<dbReference type="InterPro" id="IPR005786">
    <property type="entry name" value="B_amino_transII"/>
</dbReference>
<keyword evidence="4" id="KW-0808">Transferase</keyword>
<reference evidence="4 5" key="1">
    <citation type="journal article" date="2021" name="BMC Genomics">
        <title>Datura genome reveals duplications of psychoactive alkaloid biosynthetic genes and high mutation rate following tissue culture.</title>
        <authorList>
            <person name="Rajewski A."/>
            <person name="Carter-House D."/>
            <person name="Stajich J."/>
            <person name="Litt A."/>
        </authorList>
    </citation>
    <scope>NUCLEOTIDE SEQUENCE [LARGE SCALE GENOMIC DNA]</scope>
    <source>
        <strain evidence="4">AR-01</strain>
    </source>
</reference>
<proteinExistence type="inferred from homology"/>
<comment type="similarity">
    <text evidence="2">Belongs to the class-IV pyridoxal-phosphate-dependent aminotransferase family.</text>
</comment>
<sequence length="139" mass="15133">MFIAKSSLDGKFEQGQLNPFGNIQLSPFAGILNYGQGLFEGTKAYRIEDGRIFLFRPKDSAVRMQIGAERMCMPSPTVDQFVNAVKQTALANNRWIPPAGKGSLYIRPLLMGSGAVLGVAPAPQYTFLVCACPVGNYLK</sequence>
<dbReference type="Gene3D" id="3.30.470.10">
    <property type="match status" value="1"/>
</dbReference>
<feature type="non-terminal residue" evidence="4">
    <location>
        <position position="139"/>
    </location>
</feature>
<gene>
    <name evidence="4" type="primary">BCAT2_1</name>
    <name evidence="4" type="ORF">HAX54_003868</name>
</gene>
<dbReference type="InterPro" id="IPR036038">
    <property type="entry name" value="Aminotransferase-like"/>
</dbReference>
<protein>
    <submittedName>
        <fullName evidence="4">Branched-chain-amino-acid aminotransferase, mitochondrial</fullName>
    </submittedName>
</protein>